<keyword evidence="2" id="KW-1185">Reference proteome</keyword>
<sequence>MRTLITPRARDTALGLAFSRYQLQLLQGLRPWNGTDLKGEDAETVRHHNVEREFLLMRISDAGLWWDYTRGWRGRIVVVIMTNRERRAGWDNRPEHIALAAIDKAAAAAERKAERAEARR</sequence>
<name>A0ABU9Z5H8_9HYPH</name>
<evidence type="ECO:0000313" key="1">
    <source>
        <dbReference type="EMBL" id="MEN3226503.1"/>
    </source>
</evidence>
<organism evidence="1 2">
    <name type="scientific">Methylorubrum rhodesianum</name>
    <dbReference type="NCBI Taxonomy" id="29427"/>
    <lineage>
        <taxon>Bacteria</taxon>
        <taxon>Pseudomonadati</taxon>
        <taxon>Pseudomonadota</taxon>
        <taxon>Alphaproteobacteria</taxon>
        <taxon>Hyphomicrobiales</taxon>
        <taxon>Methylobacteriaceae</taxon>
        <taxon>Methylorubrum</taxon>
    </lineage>
</organism>
<evidence type="ECO:0000313" key="2">
    <source>
        <dbReference type="Proteomes" id="UP001404845"/>
    </source>
</evidence>
<reference evidence="1 2" key="1">
    <citation type="journal article" date="2023" name="PLoS ONE">
        <title>Complete genome assembly of Hawai'i environmental nontuberculous mycobacteria reveals unexpected co-isolation with methylobacteria.</title>
        <authorList>
            <person name="Hendrix J."/>
            <person name="Epperson L.E."/>
            <person name="Tong E.I."/>
            <person name="Chan Y.L."/>
            <person name="Hasan N.A."/>
            <person name="Dawrs S.N."/>
            <person name="Norton G.J."/>
            <person name="Virdi R."/>
            <person name="Crooks J.L."/>
            <person name="Chan E.D."/>
            <person name="Honda J.R."/>
            <person name="Strong M."/>
        </authorList>
    </citation>
    <scope>NUCLEOTIDE SEQUENCE [LARGE SCALE GENOMIC DNA]</scope>
    <source>
        <strain evidence="1 2">NJH_HI01</strain>
    </source>
</reference>
<dbReference type="RefSeq" id="WP_200671258.1">
    <property type="nucleotide sequence ID" value="NZ_JACWCW010000057.1"/>
</dbReference>
<comment type="caution">
    <text evidence="1">The sequence shown here is derived from an EMBL/GenBank/DDBJ whole genome shotgun (WGS) entry which is preliminary data.</text>
</comment>
<accession>A0ABU9Z5H8</accession>
<dbReference type="Proteomes" id="UP001404845">
    <property type="component" value="Unassembled WGS sequence"/>
</dbReference>
<gene>
    <name evidence="1" type="ORF">PUR21_02270</name>
</gene>
<proteinExistence type="predicted"/>
<dbReference type="EMBL" id="JAQYXL010000001">
    <property type="protein sequence ID" value="MEN3226503.1"/>
    <property type="molecule type" value="Genomic_DNA"/>
</dbReference>
<protein>
    <submittedName>
        <fullName evidence="1">Uncharacterized protein</fullName>
    </submittedName>
</protein>